<name>A0A378AQA2_KLEPN</name>
<gene>
    <name evidence="1" type="ORF">NCTC9504_06230</name>
</gene>
<evidence type="ECO:0000313" key="2">
    <source>
        <dbReference type="Proteomes" id="UP000254020"/>
    </source>
</evidence>
<organism evidence="1 2">
    <name type="scientific">Klebsiella pneumoniae subsp. pneumoniae</name>
    <dbReference type="NCBI Taxonomy" id="72407"/>
    <lineage>
        <taxon>Bacteria</taxon>
        <taxon>Pseudomonadati</taxon>
        <taxon>Pseudomonadota</taxon>
        <taxon>Gammaproteobacteria</taxon>
        <taxon>Enterobacterales</taxon>
        <taxon>Enterobacteriaceae</taxon>
        <taxon>Klebsiella/Raoultella group</taxon>
        <taxon>Klebsiella</taxon>
        <taxon>Klebsiella pneumoniae complex</taxon>
    </lineage>
</organism>
<evidence type="ECO:0000313" key="1">
    <source>
        <dbReference type="EMBL" id="STV17345.1"/>
    </source>
</evidence>
<dbReference type="AlphaFoldDB" id="A0A378AQA2"/>
<sequence>MYVNYALTVHNSSGRRNIIAHVIAQVMGDSQGDQFIFQRETRLQRLADIRQRLLNSR</sequence>
<reference evidence="1 2" key="1">
    <citation type="submission" date="2018-06" db="EMBL/GenBank/DDBJ databases">
        <authorList>
            <consortium name="Pathogen Informatics"/>
            <person name="Doyle S."/>
        </authorList>
    </citation>
    <scope>NUCLEOTIDE SEQUENCE [LARGE SCALE GENOMIC DNA]</scope>
    <source>
        <strain evidence="1 2">NCTC9504</strain>
    </source>
</reference>
<protein>
    <submittedName>
        <fullName evidence="1">Uncharacterized protein</fullName>
    </submittedName>
</protein>
<proteinExistence type="predicted"/>
<accession>A0A378AQA2</accession>
<dbReference type="Proteomes" id="UP000254020">
    <property type="component" value="Unassembled WGS sequence"/>
</dbReference>
<dbReference type="EMBL" id="UGMA01000005">
    <property type="protein sequence ID" value="STV17345.1"/>
    <property type="molecule type" value="Genomic_DNA"/>
</dbReference>